<name>F2IGA8_FLUTR</name>
<dbReference type="InterPro" id="IPR017938">
    <property type="entry name" value="Riboflavin_synthase-like_b-brl"/>
</dbReference>
<sequence>MANVLKKAVSGLFDKMLSTSKVINVNRWEPSSMVEIDVHISTLKLEKWKTIHRVKCRVGDLEYRDYTPTSWDFEKGTFKLYVEAGHEGAGSQWAQQIKVGDEILFGAVHAAQIPSKEGRILCLIDLSALGHALSLKQLIDTDKFPLEVAVFLHEEYQIPESLRKENPEFEFLYEENEENSVVLEKWMMSKKMESYESICVVGNTPMVSLLRKKLKAIPEVEARIFAHGFWS</sequence>
<protein>
    <submittedName>
        <fullName evidence="1">Siderophore-interacting protein-like protein</fullName>
    </submittedName>
</protein>
<dbReference type="HOGENOM" id="CLU_1194287_0_0_10"/>
<reference evidence="2" key="2">
    <citation type="submission" date="2011-02" db="EMBL/GenBank/DDBJ databases">
        <title>The complete genome of Fluviicola taffensis DSM 16823.</title>
        <authorList>
            <consortium name="US DOE Joint Genome Institute (JGI-PGF)"/>
            <person name="Lucas S."/>
            <person name="Copeland A."/>
            <person name="Lapidus A."/>
            <person name="Bruce D."/>
            <person name="Goodwin L."/>
            <person name="Pitluck S."/>
            <person name="Kyrpides N."/>
            <person name="Mavromatis K."/>
            <person name="Ivanova N."/>
            <person name="Mikhailova N."/>
            <person name="Pagani I."/>
            <person name="Chertkov O."/>
            <person name="Detter J.C."/>
            <person name="Han C."/>
            <person name="Tapia R."/>
            <person name="Land M."/>
            <person name="Hauser L."/>
            <person name="Markowitz V."/>
            <person name="Cheng J.-F."/>
            <person name="Hugenholtz P."/>
            <person name="Woyke T."/>
            <person name="Wu D."/>
            <person name="Tindall B."/>
            <person name="Pomrenke H.G."/>
            <person name="Brambilla E."/>
            <person name="Klenk H.-P."/>
            <person name="Eisen J.A."/>
        </authorList>
    </citation>
    <scope>NUCLEOTIDE SEQUENCE [LARGE SCALE GENOMIC DNA]</scope>
    <source>
        <strain evidence="2">DSM 16823 / RW262 / RW262</strain>
    </source>
</reference>
<keyword evidence="2" id="KW-1185">Reference proteome</keyword>
<dbReference type="AlphaFoldDB" id="F2IGA8"/>
<dbReference type="STRING" id="755732.Fluta_3808"/>
<dbReference type="RefSeq" id="WP_013688532.1">
    <property type="nucleotide sequence ID" value="NC_015321.1"/>
</dbReference>
<proteinExistence type="predicted"/>
<dbReference type="Gene3D" id="2.40.30.10">
    <property type="entry name" value="Translation factors"/>
    <property type="match status" value="1"/>
</dbReference>
<accession>F2IGA8</accession>
<dbReference type="KEGG" id="fte:Fluta_3808"/>
<dbReference type="OrthoDB" id="9814826at2"/>
<gene>
    <name evidence="1" type="ordered locus">Fluta_3808</name>
</gene>
<evidence type="ECO:0000313" key="1">
    <source>
        <dbReference type="EMBL" id="AEA45774.1"/>
    </source>
</evidence>
<dbReference type="Proteomes" id="UP000007463">
    <property type="component" value="Chromosome"/>
</dbReference>
<dbReference type="eggNOG" id="COG2375">
    <property type="taxonomic scope" value="Bacteria"/>
</dbReference>
<reference evidence="1 2" key="1">
    <citation type="journal article" date="2011" name="Stand. Genomic Sci.">
        <title>Complete genome sequence of the gliding freshwater bacterium Fluviicola taffensis type strain (RW262).</title>
        <authorList>
            <person name="Woyke T."/>
            <person name="Chertkov O."/>
            <person name="Lapidus A."/>
            <person name="Nolan M."/>
            <person name="Lucas S."/>
            <person name="Del Rio T.G."/>
            <person name="Tice H."/>
            <person name="Cheng J.F."/>
            <person name="Tapia R."/>
            <person name="Han C."/>
            <person name="Goodwin L."/>
            <person name="Pitluck S."/>
            <person name="Liolios K."/>
            <person name="Pagani I."/>
            <person name="Ivanova N."/>
            <person name="Huntemann M."/>
            <person name="Mavromatis K."/>
            <person name="Mikhailova N."/>
            <person name="Pati A."/>
            <person name="Chen A."/>
            <person name="Palaniappan K."/>
            <person name="Land M."/>
            <person name="Hauser L."/>
            <person name="Brambilla E.M."/>
            <person name="Rohde M."/>
            <person name="Mwirichia R."/>
            <person name="Sikorski J."/>
            <person name="Tindall B.J."/>
            <person name="Goker M."/>
            <person name="Bristow J."/>
            <person name="Eisen J.A."/>
            <person name="Markowitz V."/>
            <person name="Hugenholtz P."/>
            <person name="Klenk H.P."/>
            <person name="Kyrpides N.C."/>
        </authorList>
    </citation>
    <scope>NUCLEOTIDE SEQUENCE [LARGE SCALE GENOMIC DNA]</scope>
    <source>
        <strain evidence="2">DSM 16823 / RW262 / RW262</strain>
    </source>
</reference>
<evidence type="ECO:0000313" key="2">
    <source>
        <dbReference type="Proteomes" id="UP000007463"/>
    </source>
</evidence>
<dbReference type="EMBL" id="CP002542">
    <property type="protein sequence ID" value="AEA45774.1"/>
    <property type="molecule type" value="Genomic_DNA"/>
</dbReference>
<dbReference type="SUPFAM" id="SSF63380">
    <property type="entry name" value="Riboflavin synthase domain-like"/>
    <property type="match status" value="1"/>
</dbReference>
<organism evidence="1 2">
    <name type="scientific">Fluviicola taffensis (strain DSM 16823 / NCIMB 13979 / RW262)</name>
    <dbReference type="NCBI Taxonomy" id="755732"/>
    <lineage>
        <taxon>Bacteria</taxon>
        <taxon>Pseudomonadati</taxon>
        <taxon>Bacteroidota</taxon>
        <taxon>Flavobacteriia</taxon>
        <taxon>Flavobacteriales</taxon>
        <taxon>Crocinitomicaceae</taxon>
        <taxon>Fluviicola</taxon>
    </lineage>
</organism>